<dbReference type="InterPro" id="IPR024071">
    <property type="entry name" value="S-Me-THD_C_sf"/>
</dbReference>
<protein>
    <recommendedName>
        <fullName evidence="5">DUF917 domain-containing protein</fullName>
    </recommendedName>
</protein>
<dbReference type="SUPFAM" id="SSF160991">
    <property type="entry name" value="CV3147-like"/>
    <property type="match status" value="1"/>
</dbReference>
<feature type="domain" description="S-Me-THD N-terminal" evidence="1">
    <location>
        <begin position="8"/>
        <end position="162"/>
    </location>
</feature>
<dbReference type="RefSeq" id="WP_183167251.1">
    <property type="nucleotide sequence ID" value="NZ_JACHXI010000015.1"/>
</dbReference>
<dbReference type="AlphaFoldDB" id="A0A839T6A2"/>
<comment type="caution">
    <text evidence="3">The sequence shown here is derived from an EMBL/GenBank/DDBJ whole genome shotgun (WGS) entry which is preliminary data.</text>
</comment>
<sequence length="406" mass="42754">MAYELGPQDLESLLLGGAFFGSGGGGTITSARHLAANFHEGDYYPSERVRVVSVEEASDGDTVMVAYMGAPEAINSTSYPIGPVAAVRQVQERLATQGRRLAYVVSPESGALGFVVACLVAAKLGLAVVDADGAGRAVPSLPMLTYAAAEISPRPTFLVSQGELCVELDVTPRGSTNGDLTHQQDVSVIVEQMTRPIVAAAQFGEFGGLAMWIMTPAQLPTALPIRATLSRALQLGRALQAGQIGSATAMIDYLDRQFGIVARAISQPGELVSAELDTAGGFDLGKVYLQAGGRRYTVVYQNESLLAWDSTRPQPILLAPDSLAYFVEGPGQAVYSNGDLVLANGELAPEVKQRTVTLLAWQADPALRIPGGLILDSFQQLLASMGYLGPYVPVSQLQQGTTEVVA</sequence>
<dbReference type="EMBL" id="JACHXI010000015">
    <property type="protein sequence ID" value="MBB3104370.1"/>
    <property type="molecule type" value="Genomic_DNA"/>
</dbReference>
<evidence type="ECO:0000259" key="1">
    <source>
        <dbReference type="Pfam" id="PF06032"/>
    </source>
</evidence>
<organism evidence="3 4">
    <name type="scientific">Azomonas macrocytogenes</name>
    <name type="common">Azotobacter macrocytogenes</name>
    <dbReference type="NCBI Taxonomy" id="69962"/>
    <lineage>
        <taxon>Bacteria</taxon>
        <taxon>Pseudomonadati</taxon>
        <taxon>Pseudomonadota</taxon>
        <taxon>Gammaproteobacteria</taxon>
        <taxon>Pseudomonadales</taxon>
        <taxon>Pseudomonadaceae</taxon>
        <taxon>Azomonas</taxon>
    </lineage>
</organism>
<gene>
    <name evidence="3" type="ORF">FHR87_002786</name>
</gene>
<dbReference type="Gene3D" id="2.40.390.10">
    <property type="entry name" value="CV3147-like"/>
    <property type="match status" value="1"/>
</dbReference>
<proteinExistence type="predicted"/>
<feature type="domain" description="S-Me-THD-like C-terminal" evidence="2">
    <location>
        <begin position="189"/>
        <end position="374"/>
    </location>
</feature>
<dbReference type="InterPro" id="IPR027479">
    <property type="entry name" value="S-Me-THD_N_sf"/>
</dbReference>
<accession>A0A839T6A2</accession>
<reference evidence="3 4" key="1">
    <citation type="submission" date="2020-08" db="EMBL/GenBank/DDBJ databases">
        <title>Genomic Encyclopedia of Type Strains, Phase III (KMG-III): the genomes of soil and plant-associated and newly described type strains.</title>
        <authorList>
            <person name="Whitman W."/>
        </authorList>
    </citation>
    <scope>NUCLEOTIDE SEQUENCE [LARGE SCALE GENOMIC DNA]</scope>
    <source>
        <strain evidence="3 4">CECT 4462</strain>
    </source>
</reference>
<evidence type="ECO:0000313" key="3">
    <source>
        <dbReference type="EMBL" id="MBB3104370.1"/>
    </source>
</evidence>
<dbReference type="Gene3D" id="3.40.1610.10">
    <property type="entry name" value="CV3147-like domain"/>
    <property type="match status" value="1"/>
</dbReference>
<dbReference type="InterPro" id="IPR010318">
    <property type="entry name" value="S-Me-THD_N"/>
</dbReference>
<dbReference type="InterPro" id="IPR048350">
    <property type="entry name" value="S-Me-THD-like_C"/>
</dbReference>
<evidence type="ECO:0008006" key="5">
    <source>
        <dbReference type="Google" id="ProtNLM"/>
    </source>
</evidence>
<dbReference type="Pfam" id="PF06032">
    <property type="entry name" value="S-Me-THD_N"/>
    <property type="match status" value="1"/>
</dbReference>
<evidence type="ECO:0000259" key="2">
    <source>
        <dbReference type="Pfam" id="PF20906"/>
    </source>
</evidence>
<dbReference type="Proteomes" id="UP000549250">
    <property type="component" value="Unassembled WGS sequence"/>
</dbReference>
<keyword evidence="4" id="KW-1185">Reference proteome</keyword>
<evidence type="ECO:0000313" key="4">
    <source>
        <dbReference type="Proteomes" id="UP000549250"/>
    </source>
</evidence>
<name>A0A839T6A2_AZOMA</name>
<dbReference type="Pfam" id="PF20906">
    <property type="entry name" value="S-Me-THD_C"/>
    <property type="match status" value="1"/>
</dbReference>